<organism evidence="2">
    <name type="scientific">Nicotiana tomentosiformis</name>
    <name type="common">Tobacco</name>
    <dbReference type="NCBI Taxonomy" id="4098"/>
    <lineage>
        <taxon>Eukaryota</taxon>
        <taxon>Viridiplantae</taxon>
        <taxon>Streptophyta</taxon>
        <taxon>Embryophyta</taxon>
        <taxon>Tracheophyta</taxon>
        <taxon>Spermatophyta</taxon>
        <taxon>Magnoliopsida</taxon>
        <taxon>eudicotyledons</taxon>
        <taxon>Gunneridae</taxon>
        <taxon>Pentapetalae</taxon>
        <taxon>asterids</taxon>
        <taxon>lamiids</taxon>
        <taxon>Solanales</taxon>
        <taxon>Solanaceae</taxon>
        <taxon>Nicotianoideae</taxon>
        <taxon>Nicotianeae</taxon>
        <taxon>Nicotiana</taxon>
    </lineage>
</organism>
<dbReference type="AlphaFoldDB" id="A0A088F5Z5"/>
<dbReference type="EMBL" id="KJ599828">
    <property type="protein sequence ID" value="AIM40181.1"/>
    <property type="molecule type" value="Genomic_DNA"/>
</dbReference>
<feature type="transmembrane region" description="Helical" evidence="1">
    <location>
        <begin position="7"/>
        <end position="37"/>
    </location>
</feature>
<sequence>MSLGERFLFLFWAVIMQLVVVVPDTISALLGAVLAVLRSGPIRLQSQIIAVAIWDFPWADERLVRFITFQRYLGMFPTPLFGLCAVFDQNYRQTAFSGLWNLTSKAAISVSWQMLMHNWKHLLNLYFAKRIQRIRLTNSEVAEITRKYERLKCCKAYAYTWFETYKRNNRFGAQVSYHKQDHQDALNSLKWAAGIEEGSPSHDYFRSKSHMDRVYYNRLSDLFLDFSNRFVCWSRWARVFWASHR</sequence>
<name>A0A088F5Z5_NICTO</name>
<keyword evidence="1" id="KW-1133">Transmembrane helix</keyword>
<evidence type="ECO:0000256" key="1">
    <source>
        <dbReference type="SAM" id="Phobius"/>
    </source>
</evidence>
<reference evidence="2" key="1">
    <citation type="submission" date="2014-03" db="EMBL/GenBank/DDBJ databases">
        <title>Deep sequencing of the tobacco ancestor Nicotiana tomentosiformis reveals multiple T-DNA inserts and a complex evolutionary history of natural transformation in Nicotianae.</title>
        <authorList>
            <person name="Chen K."/>
            <person name="Dorlhac de Bornes F."/>
            <person name="Szegedi E."/>
            <person name="Otten L."/>
        </authorList>
    </citation>
    <scope>NUCLEOTIDE SEQUENCE</scope>
</reference>
<accession>A0A088F5Z5</accession>
<proteinExistence type="predicted"/>
<keyword evidence="1" id="KW-0812">Transmembrane</keyword>
<evidence type="ECO:0000313" key="2">
    <source>
        <dbReference type="EMBL" id="AIM40181.1"/>
    </source>
</evidence>
<protein>
    <submittedName>
        <fullName evidence="2">C-like</fullName>
    </submittedName>
</protein>
<keyword evidence="1" id="KW-0472">Membrane</keyword>